<organism evidence="2 3">
    <name type="scientific">Collinsella aerofaciens</name>
    <dbReference type="NCBI Taxonomy" id="74426"/>
    <lineage>
        <taxon>Bacteria</taxon>
        <taxon>Bacillati</taxon>
        <taxon>Actinomycetota</taxon>
        <taxon>Coriobacteriia</taxon>
        <taxon>Coriobacteriales</taxon>
        <taxon>Coriobacteriaceae</taxon>
        <taxon>Collinsella</taxon>
    </lineage>
</organism>
<dbReference type="RefSeq" id="WP_099432502.1">
    <property type="nucleotide sequence ID" value="NZ_CP024160.1"/>
</dbReference>
<reference evidence="2 3" key="1">
    <citation type="submission" date="2017-10" db="EMBL/GenBank/DDBJ databases">
        <title>Complete genome sequence of Collinsella aerofaciens isolated from the gut of a healthy adult Indian.</title>
        <authorList>
            <person name="Bag S."/>
            <person name="Ghosh T.S."/>
            <person name="Das B."/>
        </authorList>
    </citation>
    <scope>NUCLEOTIDE SEQUENCE [LARGE SCALE GENOMIC DNA]</scope>
    <source>
        <strain evidence="3">indica</strain>
    </source>
</reference>
<dbReference type="Proteomes" id="UP000225608">
    <property type="component" value="Chromosome"/>
</dbReference>
<dbReference type="SUPFAM" id="SSF51445">
    <property type="entry name" value="(Trans)glycosidases"/>
    <property type="match status" value="1"/>
</dbReference>
<evidence type="ECO:0000313" key="3">
    <source>
        <dbReference type="Proteomes" id="UP000225608"/>
    </source>
</evidence>
<accession>A0A2D1TYT5</accession>
<dbReference type="InterPro" id="IPR025277">
    <property type="entry name" value="Apiosidase-like_cat_dom"/>
</dbReference>
<dbReference type="AlphaFoldDB" id="A0A2D1TYT5"/>
<dbReference type="EMBL" id="CP024160">
    <property type="protein sequence ID" value="ATP54527.1"/>
    <property type="molecule type" value="Genomic_DNA"/>
</dbReference>
<feature type="domain" description="Apiosidase-like catalytic" evidence="1">
    <location>
        <begin position="18"/>
        <end position="338"/>
    </location>
</feature>
<name>A0A2D1TYT5_9ACTN</name>
<proteinExistence type="predicted"/>
<dbReference type="PANTHER" id="PTHR37836">
    <property type="entry name" value="LMO1036 PROTEIN"/>
    <property type="match status" value="1"/>
</dbReference>
<dbReference type="Pfam" id="PF13204">
    <property type="entry name" value="Apiosidase"/>
    <property type="match status" value="1"/>
</dbReference>
<dbReference type="Gene3D" id="3.20.20.80">
    <property type="entry name" value="Glycosidases"/>
    <property type="match status" value="1"/>
</dbReference>
<evidence type="ECO:0000259" key="1">
    <source>
        <dbReference type="Pfam" id="PF13204"/>
    </source>
</evidence>
<dbReference type="PANTHER" id="PTHR37836:SF3">
    <property type="entry name" value="ENDOGLUCANASE"/>
    <property type="match status" value="1"/>
</dbReference>
<evidence type="ECO:0000313" key="2">
    <source>
        <dbReference type="EMBL" id="ATP54527.1"/>
    </source>
</evidence>
<gene>
    <name evidence="2" type="ORF">CSV91_08295</name>
</gene>
<protein>
    <recommendedName>
        <fullName evidence="1">Apiosidase-like catalytic domain-containing protein</fullName>
    </recommendedName>
</protein>
<sequence length="437" mass="49178">MSLGKLTVNGRQDGFLCEGKPFFWFADTCWSAFTSIAEDDWDYYLTRRAEQGMNVLQINTLPQWDRCCPDLGIWPYASEDGVHFDWSRPNQAYWDRAAAMCRAAVEHGIRPALVLMWCNYVPGTWGAKIAERCGAEVMPREEVRAHVARVVENLGEFNPVYVVTGDTDFAGDEAIAYYEDALDEVVKRAPEALRTMHINRANRTIPAQYLDRLDFYMFQPGHNYEGQPEAWRLPQDFIANYPKKPMVNSEPCYEQMGASRNVYWRFTAQDCRASVWSSILAGASAGVTYGAHGVWNWQTSRSQGSVLGEGFDMPFRWQECLQFAGVWDFGAIEHVLAGLGATAADDALAVVPAQELLDDAREAIRVARVGDRVVTYLPRTTALKFKLDGARGWTATVLDMEDKRIAKLPVRDNGDGTVRVAQHPFEHDALVILTPGR</sequence>
<dbReference type="KEGG" id="caer:CSV91_08295"/>
<dbReference type="InterPro" id="IPR017853">
    <property type="entry name" value="GH"/>
</dbReference>